<evidence type="ECO:0000313" key="2">
    <source>
        <dbReference type="Proteomes" id="UP001566132"/>
    </source>
</evidence>
<gene>
    <name evidence="1" type="ORF">ABEB36_015439</name>
</gene>
<proteinExistence type="predicted"/>
<reference evidence="1 2" key="1">
    <citation type="submission" date="2024-05" db="EMBL/GenBank/DDBJ databases">
        <title>Genetic variation in Jamaican populations of the coffee berry borer (Hypothenemus hampei).</title>
        <authorList>
            <person name="Errbii M."/>
            <person name="Myrie A."/>
        </authorList>
    </citation>
    <scope>NUCLEOTIDE SEQUENCE [LARGE SCALE GENOMIC DNA]</scope>
    <source>
        <strain evidence="1">JA-Hopewell-2020-01-JO</strain>
        <tissue evidence="1">Whole body</tissue>
    </source>
</reference>
<evidence type="ECO:0000313" key="1">
    <source>
        <dbReference type="EMBL" id="KAL1488071.1"/>
    </source>
</evidence>
<dbReference type="EMBL" id="JBDJPC010000016">
    <property type="protein sequence ID" value="KAL1488071.1"/>
    <property type="molecule type" value="Genomic_DNA"/>
</dbReference>
<organism evidence="1 2">
    <name type="scientific">Hypothenemus hampei</name>
    <name type="common">Coffee berry borer</name>
    <dbReference type="NCBI Taxonomy" id="57062"/>
    <lineage>
        <taxon>Eukaryota</taxon>
        <taxon>Metazoa</taxon>
        <taxon>Ecdysozoa</taxon>
        <taxon>Arthropoda</taxon>
        <taxon>Hexapoda</taxon>
        <taxon>Insecta</taxon>
        <taxon>Pterygota</taxon>
        <taxon>Neoptera</taxon>
        <taxon>Endopterygota</taxon>
        <taxon>Coleoptera</taxon>
        <taxon>Polyphaga</taxon>
        <taxon>Cucujiformia</taxon>
        <taxon>Curculionidae</taxon>
        <taxon>Scolytinae</taxon>
        <taxon>Hypothenemus</taxon>
    </lineage>
</organism>
<keyword evidence="2" id="KW-1185">Reference proteome</keyword>
<dbReference type="Proteomes" id="UP001566132">
    <property type="component" value="Unassembled WGS sequence"/>
</dbReference>
<comment type="caution">
    <text evidence="1">The sequence shown here is derived from an EMBL/GenBank/DDBJ whole genome shotgun (WGS) entry which is preliminary data.</text>
</comment>
<dbReference type="AlphaFoldDB" id="A0ABD1E148"/>
<protein>
    <submittedName>
        <fullName evidence="1">Uncharacterized protein</fullName>
    </submittedName>
</protein>
<accession>A0ABD1E148</accession>
<sequence length="82" mass="9918">MELLFRYLVRKQLFPVKRHQFGPLSRKSVKLRRNYVLQKNMNKFPDLECDLIEHPHYSTDLALSDYYISKLEKSLRGNFDPM</sequence>
<name>A0ABD1E148_HYPHA</name>